<dbReference type="RefSeq" id="WP_212642141.1">
    <property type="nucleotide sequence ID" value="NZ_CP074132.1"/>
</dbReference>
<accession>A0ABX8C4G4</accession>
<name>A0ABX8C4G4_9ACTN</name>
<dbReference type="Proteomes" id="UP000678016">
    <property type="component" value="Chromosome"/>
</dbReference>
<organism evidence="2 3">
    <name type="scientific">Nocardiopsis akebiae</name>
    <dbReference type="NCBI Taxonomy" id="2831968"/>
    <lineage>
        <taxon>Bacteria</taxon>
        <taxon>Bacillati</taxon>
        <taxon>Actinomycetota</taxon>
        <taxon>Actinomycetes</taxon>
        <taxon>Streptosporangiales</taxon>
        <taxon>Nocardiopsidaceae</taxon>
        <taxon>Nocardiopsis</taxon>
    </lineage>
</organism>
<reference evidence="3" key="1">
    <citation type="submission" date="2021-05" db="EMBL/GenBank/DDBJ databases">
        <title>Direct Submission.</title>
        <authorList>
            <person name="Li K."/>
            <person name="Gao J."/>
        </authorList>
    </citation>
    <scope>NUCLEOTIDE SEQUENCE [LARGE SCALE GENOMIC DNA]</scope>
    <source>
        <strain evidence="3">HDS12</strain>
    </source>
</reference>
<evidence type="ECO:0000313" key="2">
    <source>
        <dbReference type="EMBL" id="QUX29267.1"/>
    </source>
</evidence>
<sequence>MPFRVATEPGSPGRPNEDFAAATATSAVLLDGASAPRDLETGCSHGVAWYTRRLGALLLAGADAGLPLREALAEAIATASALHAHTCDLANQESPSATAVVVRAGSDALEYLVLSDSVLLVEGVDGLHVLTDTRLDGLRADLARRGSPWDAIRAYRNVPGGFWTAGAHPRAAEEALSGTLPLGRFTAMTDGASRVVDLFGDLDWGQAFSLVSDRGPRALLDRVRELEAADPDRLRHPRGKGSDDATVLEWTP</sequence>
<evidence type="ECO:0000256" key="1">
    <source>
        <dbReference type="SAM" id="MobiDB-lite"/>
    </source>
</evidence>
<dbReference type="EMBL" id="CP074132">
    <property type="protein sequence ID" value="QUX29267.1"/>
    <property type="molecule type" value="Genomic_DNA"/>
</dbReference>
<feature type="region of interest" description="Disordered" evidence="1">
    <location>
        <begin position="231"/>
        <end position="252"/>
    </location>
</feature>
<protein>
    <recommendedName>
        <fullName evidence="4">Protein phosphatase 2C-like protein</fullName>
    </recommendedName>
</protein>
<evidence type="ECO:0008006" key="4">
    <source>
        <dbReference type="Google" id="ProtNLM"/>
    </source>
</evidence>
<evidence type="ECO:0000313" key="3">
    <source>
        <dbReference type="Proteomes" id="UP000678016"/>
    </source>
</evidence>
<proteinExistence type="predicted"/>
<gene>
    <name evidence="2" type="ORF">KGD83_01310</name>
</gene>
<keyword evidence="3" id="KW-1185">Reference proteome</keyword>